<accession>G0U9L6</accession>
<evidence type="ECO:0000313" key="1">
    <source>
        <dbReference type="EMBL" id="CCC54302.1"/>
    </source>
</evidence>
<dbReference type="AlphaFoldDB" id="G0U9L6"/>
<dbReference type="CDD" id="cd23677">
    <property type="entry name" value="RESC3_ARM-like"/>
    <property type="match status" value="1"/>
</dbReference>
<proteinExistence type="predicted"/>
<protein>
    <recommendedName>
        <fullName evidence="2">Mitochondrial RNA binding protein</fullName>
    </recommendedName>
</protein>
<dbReference type="EMBL" id="HE573027">
    <property type="protein sequence ID" value="CCC54302.1"/>
    <property type="molecule type" value="Genomic_DNA"/>
</dbReference>
<organism evidence="1">
    <name type="scientific">Trypanosoma vivax (strain Y486)</name>
    <dbReference type="NCBI Taxonomy" id="1055687"/>
    <lineage>
        <taxon>Eukaryota</taxon>
        <taxon>Discoba</taxon>
        <taxon>Euglenozoa</taxon>
        <taxon>Kinetoplastea</taxon>
        <taxon>Metakinetoplastina</taxon>
        <taxon>Trypanosomatida</taxon>
        <taxon>Trypanosomatidae</taxon>
        <taxon>Trypanosoma</taxon>
        <taxon>Duttonella</taxon>
    </lineage>
</organism>
<name>G0U9L6_TRYVY</name>
<evidence type="ECO:0008006" key="2">
    <source>
        <dbReference type="Google" id="ProtNLM"/>
    </source>
</evidence>
<sequence>MSHPFEKAARDIAFRMRSKVHKQSYSNAISARERRRLSPTGLLAMERLAELAELQKVHQRTLDPAIRTSATQILRTLPLFSTDEDPQFIHTQKALRTAAYFGAVDLPVTYALINQHTRNAFLLDAVAMSSFFHTLGKLQHPQTAEIVGILLPRLRELASELVPYESINVLRVLKRSQINDVQLVRVITDTVVHTVADTPLADICQCATLLLESNHEEASRILDAAGGRLCNFIETSPDISAVKGLLVDVSRIICGTCKGPRRLMNSVARRSIDIMPELSPLDITHILKSFHLSSYRHLRAVKVLSSSLATHLETNEVTREHKALAVTVATQALAHFYVTDCDEIVLSLVNAAVGVLEGLNMALTLLGCVRLRCVSPRITTAIDTLCASAHMRRYIQNAHSLPVTSRLLYALTQAGRSSSTDDAFNISALLDSVLRSPGTLPVDCLGFLSDAVCTLESDNCCTNEAMRCKLRRVRERLSNNCCSQVL</sequence>
<dbReference type="OMA" id="CNDIELC"/>
<gene>
    <name evidence="1" type="ORF">TVY486_1117870</name>
</gene>
<dbReference type="VEuPathDB" id="TriTrypDB:TvY486_1117870"/>
<reference evidence="1" key="1">
    <citation type="journal article" date="2012" name="Proc. Natl. Acad. Sci. U.S.A.">
        <title>Antigenic diversity is generated by distinct evolutionary mechanisms in African trypanosome species.</title>
        <authorList>
            <person name="Jackson A.P."/>
            <person name="Berry A."/>
            <person name="Aslett M."/>
            <person name="Allison H.C."/>
            <person name="Burton P."/>
            <person name="Vavrova-Anderson J."/>
            <person name="Brown R."/>
            <person name="Browne H."/>
            <person name="Corton N."/>
            <person name="Hauser H."/>
            <person name="Gamble J."/>
            <person name="Gilderthorp R."/>
            <person name="Marcello L."/>
            <person name="McQuillan J."/>
            <person name="Otto T.D."/>
            <person name="Quail M.A."/>
            <person name="Sanders M.J."/>
            <person name="van Tonder A."/>
            <person name="Ginger M.L."/>
            <person name="Field M.C."/>
            <person name="Barry J.D."/>
            <person name="Hertz-Fowler C."/>
            <person name="Berriman M."/>
        </authorList>
    </citation>
    <scope>NUCLEOTIDE SEQUENCE</scope>
    <source>
        <strain evidence="1">Y486</strain>
    </source>
</reference>